<gene>
    <name evidence="2" type="ORF">KQX54_013142</name>
</gene>
<feature type="compositionally biased region" description="Basic and acidic residues" evidence="1">
    <location>
        <begin position="123"/>
        <end position="137"/>
    </location>
</feature>
<feature type="region of interest" description="Disordered" evidence="1">
    <location>
        <begin position="89"/>
        <end position="137"/>
    </location>
</feature>
<organism evidence="2 3">
    <name type="scientific">Cotesia glomerata</name>
    <name type="common">Lepidopteran parasitic wasp</name>
    <name type="synonym">Apanteles glomeratus</name>
    <dbReference type="NCBI Taxonomy" id="32391"/>
    <lineage>
        <taxon>Eukaryota</taxon>
        <taxon>Metazoa</taxon>
        <taxon>Ecdysozoa</taxon>
        <taxon>Arthropoda</taxon>
        <taxon>Hexapoda</taxon>
        <taxon>Insecta</taxon>
        <taxon>Pterygota</taxon>
        <taxon>Neoptera</taxon>
        <taxon>Endopterygota</taxon>
        <taxon>Hymenoptera</taxon>
        <taxon>Apocrita</taxon>
        <taxon>Ichneumonoidea</taxon>
        <taxon>Braconidae</taxon>
        <taxon>Microgastrinae</taxon>
        <taxon>Cotesia</taxon>
    </lineage>
</organism>
<keyword evidence="3" id="KW-1185">Reference proteome</keyword>
<name>A0AAV7IF35_COTGL</name>
<protein>
    <submittedName>
        <fullName evidence="2">Uncharacterized protein</fullName>
    </submittedName>
</protein>
<reference evidence="2 3" key="1">
    <citation type="journal article" date="2021" name="J. Hered.">
        <title>A chromosome-level genome assembly of the parasitoid wasp, Cotesia glomerata (Hymenoptera: Braconidae).</title>
        <authorList>
            <person name="Pinto B.J."/>
            <person name="Weis J.J."/>
            <person name="Gamble T."/>
            <person name="Ode P.J."/>
            <person name="Paul R."/>
            <person name="Zaspel J.M."/>
        </authorList>
    </citation>
    <scope>NUCLEOTIDE SEQUENCE [LARGE SCALE GENOMIC DNA]</scope>
    <source>
        <strain evidence="2">CgM1</strain>
    </source>
</reference>
<dbReference type="Proteomes" id="UP000826195">
    <property type="component" value="Unassembled WGS sequence"/>
</dbReference>
<evidence type="ECO:0000313" key="3">
    <source>
        <dbReference type="Proteomes" id="UP000826195"/>
    </source>
</evidence>
<accession>A0AAV7IF35</accession>
<dbReference type="AlphaFoldDB" id="A0AAV7IF35"/>
<proteinExistence type="predicted"/>
<comment type="caution">
    <text evidence="2">The sequence shown here is derived from an EMBL/GenBank/DDBJ whole genome shotgun (WGS) entry which is preliminary data.</text>
</comment>
<evidence type="ECO:0000256" key="1">
    <source>
        <dbReference type="SAM" id="MobiDB-lite"/>
    </source>
</evidence>
<dbReference type="EMBL" id="JAHXZJ010001864">
    <property type="protein sequence ID" value="KAH0549727.1"/>
    <property type="molecule type" value="Genomic_DNA"/>
</dbReference>
<feature type="compositionally biased region" description="Low complexity" evidence="1">
    <location>
        <begin position="89"/>
        <end position="113"/>
    </location>
</feature>
<evidence type="ECO:0000313" key="2">
    <source>
        <dbReference type="EMBL" id="KAH0549727.1"/>
    </source>
</evidence>
<sequence length="171" mass="19155">MDKFCFLASEDRTKGWIVETKNVYTVTEGDKSTPITLDESFDAKVYVRNVGVPLNNLLVIGSDDDPKVLKERHDDGIIRIRTMKFNDYSPSIQSKQSSKPIQPASKPPLTTAAAKKRKQQLKRWHEPHHPSRYGDDIAEKRAIRLSVYQGEVTKSSTLIGGRDTNGVSTGP</sequence>